<evidence type="ECO:0000313" key="4">
    <source>
        <dbReference type="EMBL" id="CAL8123967.1"/>
    </source>
</evidence>
<feature type="region of interest" description="Disordered" evidence="2">
    <location>
        <begin position="179"/>
        <end position="299"/>
    </location>
</feature>
<dbReference type="PANTHER" id="PTHR12619:SF33">
    <property type="entry name" value="RFX, ISOFORM H"/>
    <property type="match status" value="1"/>
</dbReference>
<evidence type="ECO:0000259" key="3">
    <source>
        <dbReference type="PROSITE" id="PS51526"/>
    </source>
</evidence>
<accession>A0ABP1RFK5</accession>
<feature type="domain" description="RFX-type winged-helix" evidence="3">
    <location>
        <begin position="336"/>
        <end position="411"/>
    </location>
</feature>
<dbReference type="Pfam" id="PF02257">
    <property type="entry name" value="RFX_DNA_binding"/>
    <property type="match status" value="1"/>
</dbReference>
<dbReference type="InterPro" id="IPR036390">
    <property type="entry name" value="WH_DNA-bd_sf"/>
</dbReference>
<feature type="compositionally biased region" description="Low complexity" evidence="2">
    <location>
        <begin position="212"/>
        <end position="223"/>
    </location>
</feature>
<name>A0ABP1RFK5_9HEXA</name>
<evidence type="ECO:0000256" key="2">
    <source>
        <dbReference type="SAM" id="MobiDB-lite"/>
    </source>
</evidence>
<feature type="compositionally biased region" description="Polar residues" evidence="2">
    <location>
        <begin position="51"/>
        <end position="67"/>
    </location>
</feature>
<proteinExistence type="predicted"/>
<feature type="compositionally biased region" description="Polar residues" evidence="2">
    <location>
        <begin position="181"/>
        <end position="193"/>
    </location>
</feature>
<dbReference type="SUPFAM" id="SSF46785">
    <property type="entry name" value="Winged helix' DNA-binding domain"/>
    <property type="match status" value="1"/>
</dbReference>
<reference evidence="4 5" key="1">
    <citation type="submission" date="2024-08" db="EMBL/GenBank/DDBJ databases">
        <authorList>
            <person name="Cucini C."/>
            <person name="Frati F."/>
        </authorList>
    </citation>
    <scope>NUCLEOTIDE SEQUENCE [LARGE SCALE GENOMIC DNA]</scope>
</reference>
<keyword evidence="1" id="KW-0238">DNA-binding</keyword>
<dbReference type="Proteomes" id="UP001642540">
    <property type="component" value="Unassembled WGS sequence"/>
</dbReference>
<dbReference type="InterPro" id="IPR057321">
    <property type="entry name" value="RFX1-4/6/8-like_BCD"/>
</dbReference>
<dbReference type="EMBL" id="CAXLJM020000068">
    <property type="protein sequence ID" value="CAL8123967.1"/>
    <property type="molecule type" value="Genomic_DNA"/>
</dbReference>
<dbReference type="Pfam" id="PF25340">
    <property type="entry name" value="BCD_RFX"/>
    <property type="match status" value="1"/>
</dbReference>
<feature type="region of interest" description="Disordered" evidence="2">
    <location>
        <begin position="1"/>
        <end position="67"/>
    </location>
</feature>
<dbReference type="InterPro" id="IPR036388">
    <property type="entry name" value="WH-like_DNA-bd_sf"/>
</dbReference>
<feature type="compositionally biased region" description="Basic residues" evidence="2">
    <location>
        <begin position="258"/>
        <end position="269"/>
    </location>
</feature>
<dbReference type="InterPro" id="IPR039779">
    <property type="entry name" value="RFX-like"/>
</dbReference>
<keyword evidence="5" id="KW-1185">Reference proteome</keyword>
<dbReference type="PANTHER" id="PTHR12619">
    <property type="entry name" value="RFX TRANSCRIPTION FACTOR FAMILY"/>
    <property type="match status" value="1"/>
</dbReference>
<sequence>MPPARFNRSRRASPRFQREINHQPSSSSTTLGLVKTEALSPQTPPARKGTGNKNGNLLSTPTGLASPTFTGIPGSMLDTTSPPIFSMDAITDVLGELVCSDSQEEDDVKLYGTSASFLNDISTIEEQADSVATALFNASKRGPSTAAGCSRSLNFHNEIASTSDLTTALPQIERPLLESFMSPQTSSRCSSPIYSRVQDPLEDDGNGRGDGDCSSSSNNASDCSDSDFELEDDSSPPSDDSSDSDFNLEDSDSDYGAKKRKGGGGKKRGGIAGSKQFGAHAIPGLRQNRKSYHHQKSSKSKEQVVLLMGSDQPLNKPINSHQLEAIAATMGSSPVTVNWLLQNYETSEGNSLPRALMYGHYLRHCAELRLDPVNAASFGKLIRSVFVGLTTRRLGTRGNSKYHYCGIRIKDTSTLLLEDPDLSKKTRTNGKRSKKTQILAMQGGICGLGSNKGLHLELGSSGEIDYNSVKKYLGSRCASFPEIAVSEFYLPDGVSYQDMLYFAEVYRKHCVEILEAAELFKLGTELEKIWYQFWQRDRSYDGFHAHGSGITKDALVALTKVPEIQFAIQNLDAFTYDQVLSVLMPNVIAQLPFQLLEEYHKLTLTIQQWLTSALGSYDPEFVQQKTELIVSFKRELETWVSLNLSAHSARDSMQSPNSIAQLLSDLNRINFRSVLMDVKEYVNVDEMDINVHESLKRILSGPDSIEPWSVWLVGLVDQRLGMSSTVRAAQDGHSTVNAVVKECQDLSLRWLKYMSQLKLELLLRSSGSLATFLSLELLFSNFLLHLIKVYKSRALQVPLVMYSVVRNTKVKECVNISNANGALDSHIPGVTIPPQQQEFSQVAVKKEMIDDGDVLA</sequence>
<feature type="compositionally biased region" description="Acidic residues" evidence="2">
    <location>
        <begin position="224"/>
        <end position="253"/>
    </location>
</feature>
<comment type="caution">
    <text evidence="4">The sequence shown here is derived from an EMBL/GenBank/DDBJ whole genome shotgun (WGS) entry which is preliminary data.</text>
</comment>
<dbReference type="Gene3D" id="1.10.10.10">
    <property type="entry name" value="Winged helix-like DNA-binding domain superfamily/Winged helix DNA-binding domain"/>
    <property type="match status" value="1"/>
</dbReference>
<organism evidence="4 5">
    <name type="scientific">Orchesella dallaii</name>
    <dbReference type="NCBI Taxonomy" id="48710"/>
    <lineage>
        <taxon>Eukaryota</taxon>
        <taxon>Metazoa</taxon>
        <taxon>Ecdysozoa</taxon>
        <taxon>Arthropoda</taxon>
        <taxon>Hexapoda</taxon>
        <taxon>Collembola</taxon>
        <taxon>Entomobryomorpha</taxon>
        <taxon>Entomobryoidea</taxon>
        <taxon>Orchesellidae</taxon>
        <taxon>Orchesellinae</taxon>
        <taxon>Orchesella</taxon>
    </lineage>
</organism>
<dbReference type="InterPro" id="IPR003150">
    <property type="entry name" value="DNA-bd_RFX"/>
</dbReference>
<evidence type="ECO:0000313" key="5">
    <source>
        <dbReference type="Proteomes" id="UP001642540"/>
    </source>
</evidence>
<feature type="compositionally biased region" description="Polar residues" evidence="2">
    <location>
        <begin position="22"/>
        <end position="31"/>
    </location>
</feature>
<evidence type="ECO:0000256" key="1">
    <source>
        <dbReference type="ARBA" id="ARBA00023125"/>
    </source>
</evidence>
<dbReference type="PROSITE" id="PS51526">
    <property type="entry name" value="RFX_DBD"/>
    <property type="match status" value="1"/>
</dbReference>
<protein>
    <recommendedName>
        <fullName evidence="3">RFX-type winged-helix domain-containing protein</fullName>
    </recommendedName>
</protein>
<feature type="compositionally biased region" description="Basic residues" evidence="2">
    <location>
        <begin position="287"/>
        <end position="298"/>
    </location>
</feature>
<gene>
    <name evidence="4" type="ORF">ODALV1_LOCUS20400</name>
</gene>